<dbReference type="InterPro" id="IPR036561">
    <property type="entry name" value="MAM33_sf"/>
</dbReference>
<name>F9WUP7_TRYVY</name>
<dbReference type="EMBL" id="CAEX01007410">
    <property type="protein sequence ID" value="CCD21296.1"/>
    <property type="molecule type" value="Genomic_DNA"/>
</dbReference>
<keyword evidence="1" id="KW-1133">Transmembrane helix</keyword>
<organism evidence="2 3">
    <name type="scientific">Trypanosoma vivax (strain Y486)</name>
    <dbReference type="NCBI Taxonomy" id="1055687"/>
    <lineage>
        <taxon>Eukaryota</taxon>
        <taxon>Discoba</taxon>
        <taxon>Euglenozoa</taxon>
        <taxon>Kinetoplastea</taxon>
        <taxon>Metakinetoplastina</taxon>
        <taxon>Trypanosomatida</taxon>
        <taxon>Trypanosomatidae</taxon>
        <taxon>Trypanosoma</taxon>
        <taxon>Duttonella</taxon>
    </lineage>
</organism>
<reference evidence="2 3" key="1">
    <citation type="journal article" date="2012" name="Proc. Natl. Acad. Sci. U.S.A.">
        <title>Antigenic diversity is generated by distinct evolutionary mechanisms in African trypanosome species.</title>
        <authorList>
            <person name="Jackson A.P."/>
            <person name="Berry A."/>
            <person name="Aslett M."/>
            <person name="Allison H.C."/>
            <person name="Burton P."/>
            <person name="Vavrova-Anderson J."/>
            <person name="Brown R."/>
            <person name="Browne H."/>
            <person name="Corton N."/>
            <person name="Hauser H."/>
            <person name="Gamble J."/>
            <person name="Gilderthorp R."/>
            <person name="Marcello L."/>
            <person name="McQuillan J."/>
            <person name="Otto T.D."/>
            <person name="Quail M.A."/>
            <person name="Sanders M.J."/>
            <person name="van Tonder A."/>
            <person name="Ginger M.L."/>
            <person name="Field M.C."/>
            <person name="Barry J.D."/>
            <person name="Hertz-Fowler C."/>
            <person name="Berriman M."/>
        </authorList>
    </citation>
    <scope>NUCLEOTIDE SEQUENCE</scope>
    <source>
        <strain evidence="2 3">Y486</strain>
    </source>
</reference>
<protein>
    <submittedName>
        <fullName evidence="2">Uncharacterized protein</fullName>
    </submittedName>
</protein>
<evidence type="ECO:0000313" key="2">
    <source>
        <dbReference type="EMBL" id="CCD21296.1"/>
    </source>
</evidence>
<dbReference type="VEuPathDB" id="TriTrypDB:TvY486_0042080"/>
<evidence type="ECO:0000256" key="1">
    <source>
        <dbReference type="SAM" id="Phobius"/>
    </source>
</evidence>
<sequence length="344" mass="39342">MVVQKIRGLVTPFSSGWTTRFVILFNVLWYVTLPLPMRRSVPTLYPYDLIFSNCYKTCALYTLSPPYQCCYQVCMKKVNISYNGGFSNLIKVSSTNSFSTHKSIHPPQLFDLYYKIGTSAFKLFAENVNDACVFVECSVNSRPLRPLKGGRCTAYPGKRNILSRTRRQGSVSALLPVEFCAFVSFPHIGLTLEALCSCSLGLLVVDGVSIRRGTVQKTILHDDFRFNDSAAYQGPLLSQQCLSTMLINSGKCLSPVDPHRHEHSFFFDNHVRVWSSKFSRFGHFPVHTVNLEFTEYLCRFLEVYRINDELAHFVEKFAHMVQEKEKRTWSLTLNSIIKSKDPEF</sequence>
<accession>F9WUP7</accession>
<dbReference type="SUPFAM" id="SSF54529">
    <property type="entry name" value="Mitochondrial glycoprotein MAM33-like"/>
    <property type="match status" value="1"/>
</dbReference>
<keyword evidence="1" id="KW-0472">Membrane</keyword>
<feature type="transmembrane region" description="Helical" evidence="1">
    <location>
        <begin position="17"/>
        <end position="35"/>
    </location>
</feature>
<proteinExistence type="predicted"/>
<keyword evidence="1" id="KW-0812">Transmembrane</keyword>
<gene>
    <name evidence="2" type="ORF">TvY486_0042080</name>
</gene>
<dbReference type="Proteomes" id="UP000009027">
    <property type="component" value="Unassembled WGS sequence"/>
</dbReference>
<keyword evidence="3" id="KW-1185">Reference proteome</keyword>
<dbReference type="AlphaFoldDB" id="F9WUP7"/>
<evidence type="ECO:0000313" key="3">
    <source>
        <dbReference type="Proteomes" id="UP000009027"/>
    </source>
</evidence>